<evidence type="ECO:0000256" key="1">
    <source>
        <dbReference type="ARBA" id="ARBA00002889"/>
    </source>
</evidence>
<dbReference type="GO" id="GO:0005730">
    <property type="term" value="C:nucleolus"/>
    <property type="evidence" value="ECO:0007669"/>
    <property type="project" value="UniProtKB-SubCell"/>
</dbReference>
<dbReference type="InterPro" id="IPR006073">
    <property type="entry name" value="GTP-bd"/>
</dbReference>
<keyword evidence="12" id="KW-1185">Reference proteome</keyword>
<dbReference type="AlphaFoldDB" id="A0A9W6WGW6"/>
<dbReference type="SUPFAM" id="SSF52540">
    <property type="entry name" value="P-loop containing nucleoside triphosphate hydrolases"/>
    <property type="match status" value="1"/>
</dbReference>
<comment type="caution">
    <text evidence="11">The sequence shown here is derived from an EMBL/GenBank/DDBJ whole genome shotgun (WGS) entry which is preliminary data.</text>
</comment>
<sequence length="652" mass="75236">MQLTWKDIPTVPTSNDMLDIVLNRTQRKTPTVIRVGFKIQRIRAFYMRKVKFTAEGFAEKFDDVISGFPNINEVHPFHRDLMDTLYEKNHYKVSLAAVSRARTLIEQVSRDYVRLLKFGQSLFQCKQLKRAALGRMATIVKKLKDPFQYLEQVRQHLGRLPSIDPNTRTLLICGYPNVGKSSFLKCITKADVEVQPYAFTTKSLYVGHFDYKYLRFQAIDTPGILDRPTEEMNNVEMQSIYAIAHLRSCVLYFMDLSEQCGFSIEAQVKLFHSIKPLFANKSVLVVVNKTDIIRIEDLEQDRQDLLKTILEVPGVEIMQTSCYAEENVMQVRNKACEKLLTARIEQKLKGTARVNNVLNKIHVSKPVARDDISRIPHIPEEVKDLKKYDPTDPNRRRLAKDIEIENGGAGVYSINLKEKYILDDDNWKEDIMPEILDGKNVYDFLDADIAAKLQALEEEEERLEQEGFYDSDEDEMEDDENEEIREKASWIRNKQKEMINAARSKKATNNRKIVPRSKLTKSFDDMENHMYMIGNDTTKLSNKKRELRSGNRRELSGADIIRRNMEISSGSSLVYDEKSNETKTPKPVGQTDRRLDGITDGALRSKAERIAKLERRERNRNARAGEADRRTTAALPKHLFSGKRGIGKADRR</sequence>
<evidence type="ECO:0000259" key="10">
    <source>
        <dbReference type="PROSITE" id="PS51710"/>
    </source>
</evidence>
<dbReference type="PANTHER" id="PTHR45759">
    <property type="entry name" value="NUCLEOLAR GTP-BINDING PROTEIN 1"/>
    <property type="match status" value="1"/>
</dbReference>
<evidence type="ECO:0000256" key="3">
    <source>
        <dbReference type="ARBA" id="ARBA00022126"/>
    </source>
</evidence>
<evidence type="ECO:0000256" key="4">
    <source>
        <dbReference type="ARBA" id="ARBA00022517"/>
    </source>
</evidence>
<comment type="subcellular location">
    <subcellularLocation>
        <location evidence="2 8">Nucleus</location>
        <location evidence="2 8">Nucleolus</location>
    </subcellularLocation>
</comment>
<keyword evidence="4 8" id="KW-0690">Ribosome biogenesis</keyword>
<comment type="similarity">
    <text evidence="8">Belongs to the TRAFAC class OBG-HflX-like GTPase superfamily. OBG GTPase family. NOG subfamily.</text>
</comment>
<evidence type="ECO:0000313" key="12">
    <source>
        <dbReference type="Proteomes" id="UP001165120"/>
    </source>
</evidence>
<dbReference type="FunFam" id="3.40.50.300:FF:000496">
    <property type="entry name" value="Nucleolar GTP-binding protein 1"/>
    <property type="match status" value="1"/>
</dbReference>
<dbReference type="Gene3D" id="1.20.120.1190">
    <property type="match status" value="1"/>
</dbReference>
<evidence type="ECO:0000256" key="2">
    <source>
        <dbReference type="ARBA" id="ARBA00004604"/>
    </source>
</evidence>
<keyword evidence="5" id="KW-0547">Nucleotide-binding</keyword>
<evidence type="ECO:0000256" key="6">
    <source>
        <dbReference type="ARBA" id="ARBA00023134"/>
    </source>
</evidence>
<evidence type="ECO:0000256" key="9">
    <source>
        <dbReference type="SAM" id="MobiDB-lite"/>
    </source>
</evidence>
<dbReference type="InterPro" id="IPR027417">
    <property type="entry name" value="P-loop_NTPase"/>
</dbReference>
<dbReference type="InterPro" id="IPR031167">
    <property type="entry name" value="G_OBG"/>
</dbReference>
<dbReference type="InterPro" id="IPR012973">
    <property type="entry name" value="NOG_C"/>
</dbReference>
<dbReference type="Proteomes" id="UP001165120">
    <property type="component" value="Unassembled WGS sequence"/>
</dbReference>
<feature type="compositionally biased region" description="Basic and acidic residues" evidence="9">
    <location>
        <begin position="575"/>
        <end position="584"/>
    </location>
</feature>
<dbReference type="InterPro" id="IPR024926">
    <property type="entry name" value="NOG1"/>
</dbReference>
<dbReference type="InterPro" id="IPR010674">
    <property type="entry name" value="NOG1_Rossman_fold_dom"/>
</dbReference>
<evidence type="ECO:0000313" key="11">
    <source>
        <dbReference type="EMBL" id="GME68887.1"/>
    </source>
</evidence>
<accession>A0A9W6WGW6</accession>
<dbReference type="EMBL" id="BSXN01000518">
    <property type="protein sequence ID" value="GME68887.1"/>
    <property type="molecule type" value="Genomic_DNA"/>
</dbReference>
<dbReference type="Pfam" id="PF08155">
    <property type="entry name" value="NOGCT"/>
    <property type="match status" value="1"/>
</dbReference>
<dbReference type="CDD" id="cd01897">
    <property type="entry name" value="NOG"/>
    <property type="match status" value="1"/>
</dbReference>
<proteinExistence type="inferred from homology"/>
<dbReference type="GO" id="GO:0042254">
    <property type="term" value="P:ribosome biogenesis"/>
    <property type="evidence" value="ECO:0007669"/>
    <property type="project" value="UniProtKB-KW"/>
</dbReference>
<evidence type="ECO:0000256" key="5">
    <source>
        <dbReference type="ARBA" id="ARBA00022741"/>
    </source>
</evidence>
<feature type="region of interest" description="Disordered" evidence="9">
    <location>
        <begin position="571"/>
        <end position="652"/>
    </location>
</feature>
<name>A0A9W6WGW6_CANBO</name>
<reference evidence="11" key="1">
    <citation type="submission" date="2023-04" db="EMBL/GenBank/DDBJ databases">
        <title>Candida boidinii NBRC 10035.</title>
        <authorList>
            <person name="Ichikawa N."/>
            <person name="Sato H."/>
            <person name="Tonouchi N."/>
        </authorList>
    </citation>
    <scope>NUCLEOTIDE SEQUENCE</scope>
    <source>
        <strain evidence="11">NBRC 10035</strain>
    </source>
</reference>
<comment type="function">
    <text evidence="1 8">Involved in the biogenesis of the 60S ribosomal subunit.</text>
</comment>
<feature type="compositionally biased region" description="Basic and acidic residues" evidence="9">
    <location>
        <begin position="591"/>
        <end position="631"/>
    </location>
</feature>
<dbReference type="Pfam" id="PF17835">
    <property type="entry name" value="NOG1_N"/>
    <property type="match status" value="1"/>
</dbReference>
<dbReference type="GO" id="GO:0005525">
    <property type="term" value="F:GTP binding"/>
    <property type="evidence" value="ECO:0007669"/>
    <property type="project" value="UniProtKB-KW"/>
</dbReference>
<protein>
    <recommendedName>
        <fullName evidence="3 8">Nucleolar GTP-binding protein 1</fullName>
    </recommendedName>
</protein>
<dbReference type="PRINTS" id="PR00326">
    <property type="entry name" value="GTP1OBG"/>
</dbReference>
<evidence type="ECO:0000256" key="7">
    <source>
        <dbReference type="ARBA" id="ARBA00023242"/>
    </source>
</evidence>
<keyword evidence="6" id="KW-0342">GTP-binding</keyword>
<feature type="domain" description="OBG-type G" evidence="10">
    <location>
        <begin position="168"/>
        <end position="340"/>
    </location>
</feature>
<dbReference type="PIRSF" id="PIRSF038919">
    <property type="entry name" value="NOG1"/>
    <property type="match status" value="1"/>
</dbReference>
<gene>
    <name evidence="11" type="ORF">Cboi02_000193000</name>
</gene>
<dbReference type="Gene3D" id="3.40.50.300">
    <property type="entry name" value="P-loop containing nucleotide triphosphate hydrolases"/>
    <property type="match status" value="1"/>
</dbReference>
<organism evidence="11 12">
    <name type="scientific">Candida boidinii</name>
    <name type="common">Yeast</name>
    <dbReference type="NCBI Taxonomy" id="5477"/>
    <lineage>
        <taxon>Eukaryota</taxon>
        <taxon>Fungi</taxon>
        <taxon>Dikarya</taxon>
        <taxon>Ascomycota</taxon>
        <taxon>Saccharomycotina</taxon>
        <taxon>Pichiomycetes</taxon>
        <taxon>Pichiales</taxon>
        <taxon>Pichiaceae</taxon>
        <taxon>Ogataea</taxon>
        <taxon>Ogataea/Candida clade</taxon>
    </lineage>
</organism>
<evidence type="ECO:0000256" key="8">
    <source>
        <dbReference type="PIRNR" id="PIRNR038919"/>
    </source>
</evidence>
<dbReference type="InterPro" id="IPR041623">
    <property type="entry name" value="NOG1_N"/>
</dbReference>
<dbReference type="PROSITE" id="PS51710">
    <property type="entry name" value="G_OBG"/>
    <property type="match status" value="1"/>
</dbReference>
<dbReference type="Pfam" id="PF06858">
    <property type="entry name" value="NOG1"/>
    <property type="match status" value="1"/>
</dbReference>
<keyword evidence="7 8" id="KW-0539">Nucleus</keyword>